<evidence type="ECO:0000313" key="1">
    <source>
        <dbReference type="EMBL" id="CEK11787.1"/>
    </source>
</evidence>
<keyword evidence="2" id="KW-1185">Reference proteome</keyword>
<dbReference type="AlphaFoldDB" id="A0A0A8UXD9"/>
<dbReference type="HOGENOM" id="CLU_070818_0_0_6"/>
<dbReference type="EMBL" id="LN681225">
    <property type="protein sequence ID" value="CEK11787.1"/>
    <property type="molecule type" value="Genomic_DNA"/>
</dbReference>
<evidence type="ECO:0008006" key="3">
    <source>
        <dbReference type="Google" id="ProtNLM"/>
    </source>
</evidence>
<gene>
    <name evidence="1" type="ORF">LHA_2792</name>
</gene>
<proteinExistence type="predicted"/>
<evidence type="ECO:0000313" key="2">
    <source>
        <dbReference type="Proteomes" id="UP000032803"/>
    </source>
</evidence>
<dbReference type="STRING" id="449.LHA_2792"/>
<dbReference type="InterPro" id="IPR010846">
    <property type="entry name" value="AmiA-like"/>
</dbReference>
<reference evidence="2" key="1">
    <citation type="submission" date="2014-09" db="EMBL/GenBank/DDBJ databases">
        <authorList>
            <person name="Gomez-Valero L."/>
        </authorList>
    </citation>
    <scope>NUCLEOTIDE SEQUENCE [LARGE SCALE GENOMIC DNA]</scope>
    <source>
        <strain evidence="2">ATCC35250</strain>
    </source>
</reference>
<sequence>MDSFYFCGKLFQRIVFLGFISILSFKAIADVHPKQEEANKTISELYHNLNNIPKSDMAARLEAISAQFLGKEYLLGALGEGKKARFDQAPRYRTDAFDCDTYVTTVLAIALASDTNNFKQCMCRIRYENGHVTYTNRNHFTSLDWNKNNQLQGFVKDITTNFKDANNKPVALIATALIDKPSWYQHLSIKNIRLYPQNDEKEQLLRLTDLKNRGNILPKTNSQLPYIPLTALFDAKGAANQFLFSQIPNASIIEIVRPNWNLKEAIGTNLNVSHLGFAFWKNGVLYFREASSVYGQVVDVPMIDYLKEALNSPTIKGINVQIVVPQAPLPNGCSSTN</sequence>
<dbReference type="InterPro" id="IPR038765">
    <property type="entry name" value="Papain-like_cys_pep_sf"/>
</dbReference>
<accession>A0A0A8UXD9</accession>
<dbReference type="Gene3D" id="1.10.3670.10">
    <property type="entry name" value="Putative xylanase like domain"/>
    <property type="match status" value="1"/>
</dbReference>
<dbReference type="OrthoDB" id="8740273at2"/>
<dbReference type="RefSeq" id="WP_052673722.1">
    <property type="nucleotide sequence ID" value="NZ_LN681225.1"/>
</dbReference>
<protein>
    <recommendedName>
        <fullName evidence="3">DUF1460 domain-containing protein</fullName>
    </recommendedName>
</protein>
<name>A0A0A8UXD9_LEGHA</name>
<dbReference type="PATRIC" id="fig|449.7.peg.2405"/>
<dbReference type="Gene3D" id="1.10.287.520">
    <property type="entry name" value="Helix hairpin bin"/>
    <property type="match status" value="1"/>
</dbReference>
<dbReference type="Proteomes" id="UP000032803">
    <property type="component" value="Chromosome I"/>
</dbReference>
<organism evidence="1 2">
    <name type="scientific">Legionella hackeliae</name>
    <dbReference type="NCBI Taxonomy" id="449"/>
    <lineage>
        <taxon>Bacteria</taxon>
        <taxon>Pseudomonadati</taxon>
        <taxon>Pseudomonadota</taxon>
        <taxon>Gammaproteobacteria</taxon>
        <taxon>Legionellales</taxon>
        <taxon>Legionellaceae</taxon>
        <taxon>Legionella</taxon>
    </lineage>
</organism>
<dbReference type="Gene3D" id="2.30.260.10">
    <property type="entry name" value="putative xylanase like domain"/>
    <property type="match status" value="1"/>
</dbReference>
<dbReference type="KEGG" id="lha:LHA_2792"/>
<dbReference type="Pfam" id="PF07313">
    <property type="entry name" value="AmiA-like"/>
    <property type="match status" value="1"/>
</dbReference>
<dbReference type="SUPFAM" id="SSF54001">
    <property type="entry name" value="Cysteine proteinases"/>
    <property type="match status" value="1"/>
</dbReference>